<name>A0AAW0BZR6_9AGAR</name>
<gene>
    <name evidence="1" type="ORF">VNI00_013006</name>
</gene>
<dbReference type="Proteomes" id="UP001383192">
    <property type="component" value="Unassembled WGS sequence"/>
</dbReference>
<evidence type="ECO:0000313" key="2">
    <source>
        <dbReference type="Proteomes" id="UP001383192"/>
    </source>
</evidence>
<dbReference type="EMBL" id="JAYKXP010000064">
    <property type="protein sequence ID" value="KAK7032448.1"/>
    <property type="molecule type" value="Genomic_DNA"/>
</dbReference>
<dbReference type="AlphaFoldDB" id="A0AAW0BZR6"/>
<organism evidence="1 2">
    <name type="scientific">Paramarasmius palmivorus</name>
    <dbReference type="NCBI Taxonomy" id="297713"/>
    <lineage>
        <taxon>Eukaryota</taxon>
        <taxon>Fungi</taxon>
        <taxon>Dikarya</taxon>
        <taxon>Basidiomycota</taxon>
        <taxon>Agaricomycotina</taxon>
        <taxon>Agaricomycetes</taxon>
        <taxon>Agaricomycetidae</taxon>
        <taxon>Agaricales</taxon>
        <taxon>Marasmiineae</taxon>
        <taxon>Marasmiaceae</taxon>
        <taxon>Paramarasmius</taxon>
    </lineage>
</organism>
<accession>A0AAW0BZR6</accession>
<proteinExistence type="predicted"/>
<reference evidence="1 2" key="1">
    <citation type="submission" date="2024-01" db="EMBL/GenBank/DDBJ databases">
        <title>A draft genome for a cacao thread blight-causing isolate of Paramarasmius palmivorus.</title>
        <authorList>
            <person name="Baruah I.K."/>
            <person name="Bukari Y."/>
            <person name="Amoako-Attah I."/>
            <person name="Meinhardt L.W."/>
            <person name="Bailey B.A."/>
            <person name="Cohen S.P."/>
        </authorList>
    </citation>
    <scope>NUCLEOTIDE SEQUENCE [LARGE SCALE GENOMIC DNA]</scope>
    <source>
        <strain evidence="1 2">GH-12</strain>
    </source>
</reference>
<keyword evidence="2" id="KW-1185">Reference proteome</keyword>
<comment type="caution">
    <text evidence="1">The sequence shown here is derived from an EMBL/GenBank/DDBJ whole genome shotgun (WGS) entry which is preliminary data.</text>
</comment>
<evidence type="ECO:0000313" key="1">
    <source>
        <dbReference type="EMBL" id="KAK7032448.1"/>
    </source>
</evidence>
<sequence length="193" mass="21833">MAELTRALARLTVADQPSLEAITISPQFMNETEVEFLNSLSVDTAPPLNSARSLSQLVEISFEMYPQLQLDPELVPITHKAFSSFSLDDIRAAYILKVATLALSRRGKNFQDAIAHIRRNGVIRELLRPAEYWSTDQIFVMRMSMTGAVFCDIAIDYLADHYNYGKDYGIVYPTVKFEDWDGVCSVRLSNNDQ</sequence>
<protein>
    <submittedName>
        <fullName evidence="1">Uncharacterized protein</fullName>
    </submittedName>
</protein>